<name>A0A7M5V7Z6_9CNID</name>
<dbReference type="OrthoDB" id="6018874at2759"/>
<keyword evidence="2" id="KW-1003">Cell membrane</keyword>
<feature type="transmembrane region" description="Helical" evidence="9">
    <location>
        <begin position="164"/>
        <end position="190"/>
    </location>
</feature>
<dbReference type="PRINTS" id="PR00237">
    <property type="entry name" value="GPCRRHODOPSN"/>
</dbReference>
<dbReference type="PANTHER" id="PTHR24249:SF372">
    <property type="entry name" value="G-PROTEIN COUPLED RECEPTORS FAMILY 1 PROFILE DOMAIN-CONTAINING PROTEIN"/>
    <property type="match status" value="1"/>
</dbReference>
<accession>A0A7M5V7Z6</accession>
<organism evidence="11 12">
    <name type="scientific">Clytia hemisphaerica</name>
    <dbReference type="NCBI Taxonomy" id="252671"/>
    <lineage>
        <taxon>Eukaryota</taxon>
        <taxon>Metazoa</taxon>
        <taxon>Cnidaria</taxon>
        <taxon>Hydrozoa</taxon>
        <taxon>Hydroidolina</taxon>
        <taxon>Leptothecata</taxon>
        <taxon>Obeliida</taxon>
        <taxon>Clytiidae</taxon>
        <taxon>Clytia</taxon>
    </lineage>
</organism>
<evidence type="ECO:0000256" key="7">
    <source>
        <dbReference type="ARBA" id="ARBA00023170"/>
    </source>
</evidence>
<dbReference type="Proteomes" id="UP000594262">
    <property type="component" value="Unplaced"/>
</dbReference>
<dbReference type="SUPFAM" id="SSF81321">
    <property type="entry name" value="Family A G protein-coupled receptor-like"/>
    <property type="match status" value="1"/>
</dbReference>
<evidence type="ECO:0000256" key="3">
    <source>
        <dbReference type="ARBA" id="ARBA00022692"/>
    </source>
</evidence>
<keyword evidence="6 9" id="KW-0472">Membrane</keyword>
<keyword evidence="8" id="KW-0807">Transducer</keyword>
<dbReference type="Gene3D" id="1.20.1070.10">
    <property type="entry name" value="Rhodopsin 7-helix transmembrane proteins"/>
    <property type="match status" value="1"/>
</dbReference>
<evidence type="ECO:0000256" key="4">
    <source>
        <dbReference type="ARBA" id="ARBA00022989"/>
    </source>
</evidence>
<dbReference type="EnsemblMetazoa" id="CLYHEMT009130.1">
    <property type="protein sequence ID" value="CLYHEMP009130.1"/>
    <property type="gene ID" value="CLYHEMG009130"/>
</dbReference>
<feature type="domain" description="G-protein coupled receptors family 1 profile" evidence="10">
    <location>
        <begin position="23"/>
        <end position="283"/>
    </location>
</feature>
<evidence type="ECO:0000313" key="12">
    <source>
        <dbReference type="Proteomes" id="UP000594262"/>
    </source>
</evidence>
<feature type="transmembrane region" description="Helical" evidence="9">
    <location>
        <begin position="225"/>
        <end position="245"/>
    </location>
</feature>
<evidence type="ECO:0000256" key="9">
    <source>
        <dbReference type="SAM" id="Phobius"/>
    </source>
</evidence>
<evidence type="ECO:0000256" key="5">
    <source>
        <dbReference type="ARBA" id="ARBA00023040"/>
    </source>
</evidence>
<dbReference type="CDD" id="cd00637">
    <property type="entry name" value="7tm_classA_rhodopsin-like"/>
    <property type="match status" value="1"/>
</dbReference>
<dbReference type="GeneID" id="136814965"/>
<evidence type="ECO:0000256" key="8">
    <source>
        <dbReference type="ARBA" id="ARBA00023224"/>
    </source>
</evidence>
<keyword evidence="7" id="KW-0675">Receptor</keyword>
<sequence>MSIIDPLAAILLLNITGFIVILFNGFSLYVFFSQRKHKRISNIPMIWILTANVLIGAFPFPVYGLKKYNFTDPYTLGRICDAWRYTYFSGVHLAMCSLLLMTVQKILILSFPLRYQRIITGFRTNLIFGVAWLFLLIFDMIPFFPFSEHDDEYCHYKIKKDWALAMNIITMAIPLPVIIGCYGYMLYLAFGQYVRIQKTTSISHNGSSKKKKPNMLSEVKATRKVALIIGAYILCWTPSTLYYLIEWLCPHCYPKNYEPHKTWIRFFFKLLVMMHALVTPIIFCCQSREFQKDASRSMRRFSRATFDGTKHSNTTYATDSH</sequence>
<dbReference type="InterPro" id="IPR050569">
    <property type="entry name" value="TAAR"/>
</dbReference>
<dbReference type="GO" id="GO:0004930">
    <property type="term" value="F:G protein-coupled receptor activity"/>
    <property type="evidence" value="ECO:0007669"/>
    <property type="project" value="UniProtKB-KW"/>
</dbReference>
<feature type="transmembrane region" description="Helical" evidence="9">
    <location>
        <begin position="44"/>
        <end position="65"/>
    </location>
</feature>
<feature type="transmembrane region" description="Helical" evidence="9">
    <location>
        <begin position="124"/>
        <end position="144"/>
    </location>
</feature>
<dbReference type="InterPro" id="IPR017452">
    <property type="entry name" value="GPCR_Rhodpsn_7TM"/>
</dbReference>
<comment type="subcellular location">
    <subcellularLocation>
        <location evidence="1">Cell membrane</location>
        <topology evidence="1">Multi-pass membrane protein</topology>
    </subcellularLocation>
</comment>
<dbReference type="RefSeq" id="XP_066927529.1">
    <property type="nucleotide sequence ID" value="XM_067071428.1"/>
</dbReference>
<proteinExistence type="predicted"/>
<evidence type="ECO:0000256" key="2">
    <source>
        <dbReference type="ARBA" id="ARBA00022475"/>
    </source>
</evidence>
<evidence type="ECO:0000259" key="10">
    <source>
        <dbReference type="PROSITE" id="PS50262"/>
    </source>
</evidence>
<feature type="transmembrane region" description="Helical" evidence="9">
    <location>
        <begin position="85"/>
        <end position="103"/>
    </location>
</feature>
<keyword evidence="3 9" id="KW-0812">Transmembrane</keyword>
<evidence type="ECO:0000256" key="6">
    <source>
        <dbReference type="ARBA" id="ARBA00023136"/>
    </source>
</evidence>
<feature type="transmembrane region" description="Helical" evidence="9">
    <location>
        <begin position="6"/>
        <end position="32"/>
    </location>
</feature>
<protein>
    <recommendedName>
        <fullName evidence="10">G-protein coupled receptors family 1 profile domain-containing protein</fullName>
    </recommendedName>
</protein>
<dbReference type="AlphaFoldDB" id="A0A7M5V7Z6"/>
<dbReference type="PROSITE" id="PS50262">
    <property type="entry name" value="G_PROTEIN_RECEP_F1_2"/>
    <property type="match status" value="1"/>
</dbReference>
<evidence type="ECO:0000256" key="1">
    <source>
        <dbReference type="ARBA" id="ARBA00004651"/>
    </source>
</evidence>
<dbReference type="InterPro" id="IPR000276">
    <property type="entry name" value="GPCR_Rhodpsn"/>
</dbReference>
<feature type="transmembrane region" description="Helical" evidence="9">
    <location>
        <begin position="265"/>
        <end position="285"/>
    </location>
</feature>
<reference evidence="11" key="1">
    <citation type="submission" date="2021-01" db="UniProtKB">
        <authorList>
            <consortium name="EnsemblMetazoa"/>
        </authorList>
    </citation>
    <scope>IDENTIFICATION</scope>
</reference>
<evidence type="ECO:0000313" key="11">
    <source>
        <dbReference type="EnsemblMetazoa" id="CLYHEMP009130.1"/>
    </source>
</evidence>
<dbReference type="Pfam" id="PF00001">
    <property type="entry name" value="7tm_1"/>
    <property type="match status" value="1"/>
</dbReference>
<keyword evidence="12" id="KW-1185">Reference proteome</keyword>
<dbReference type="PANTHER" id="PTHR24249">
    <property type="entry name" value="HISTAMINE RECEPTOR-RELATED G-PROTEIN COUPLED RECEPTOR"/>
    <property type="match status" value="1"/>
</dbReference>
<dbReference type="GO" id="GO:0005886">
    <property type="term" value="C:plasma membrane"/>
    <property type="evidence" value="ECO:0007669"/>
    <property type="project" value="UniProtKB-SubCell"/>
</dbReference>
<keyword evidence="5" id="KW-0297">G-protein coupled receptor</keyword>
<keyword evidence="4 9" id="KW-1133">Transmembrane helix</keyword>